<gene>
    <name evidence="9" type="ORF">KX01_1447</name>
</gene>
<dbReference type="InterPro" id="IPR050171">
    <property type="entry name" value="MFS_Transporters"/>
</dbReference>
<keyword evidence="5" id="KW-0653">Protein transport</keyword>
<reference evidence="10" key="1">
    <citation type="submission" date="2014-10" db="EMBL/GenBank/DDBJ databases">
        <authorList>
            <person name="Kuske C.R."/>
            <person name="Challacombe J.F."/>
            <person name="Daligault H.E."/>
            <person name="Davenport K.W."/>
            <person name="Johnson S.L."/>
            <person name="Siddaramappa S."/>
            <person name="Petersen J.M."/>
        </authorList>
    </citation>
    <scope>NUCLEOTIDE SEQUENCE [LARGE SCALE GENOMIC DNA]</scope>
    <source>
        <strain evidence="10">CA97-1460</strain>
    </source>
</reference>
<dbReference type="KEGG" id="frc:KX01_1447"/>
<feature type="transmembrane region" description="Helical" evidence="8">
    <location>
        <begin position="99"/>
        <end position="118"/>
    </location>
</feature>
<name>A0A1J0KS61_9GAMM</name>
<dbReference type="SUPFAM" id="SSF103473">
    <property type="entry name" value="MFS general substrate transporter"/>
    <property type="match status" value="2"/>
</dbReference>
<feature type="transmembrane region" description="Helical" evidence="8">
    <location>
        <begin position="164"/>
        <end position="190"/>
    </location>
</feature>
<evidence type="ECO:0000313" key="9">
    <source>
        <dbReference type="EMBL" id="APC96523.1"/>
    </source>
</evidence>
<keyword evidence="3" id="KW-1003">Cell membrane</keyword>
<dbReference type="PANTHER" id="PTHR23517">
    <property type="entry name" value="RESISTANCE PROTEIN MDTM, PUTATIVE-RELATED-RELATED"/>
    <property type="match status" value="1"/>
</dbReference>
<evidence type="ECO:0000313" key="10">
    <source>
        <dbReference type="Proteomes" id="UP000182521"/>
    </source>
</evidence>
<dbReference type="Gene3D" id="1.20.1250.20">
    <property type="entry name" value="MFS general substrate transporter like domains"/>
    <property type="match status" value="1"/>
</dbReference>
<dbReference type="RefSeq" id="WP_071664336.1">
    <property type="nucleotide sequence ID" value="NZ_CP009654.1"/>
</dbReference>
<sequence length="490" mass="53876">MNSFSFKKASNVLLATQLFSTISFAVLYSTLVLFMTQALGFSVAKASATMGVFVAFNYGLHILGGYIGGRLVSYRVLFLVGMFLQILACLFLIKPSVWNLYIALSLFLTGCGLNVPCINMMLTQQFSSDDHQRETAFFWNYAGMNVGFFIGFTIAGIFHSSQSYNILFLLTTVTNIIAFVLLSIGWNTVADKTTPLVRRVTIVGNSILVKYNSYGLGIVLLTIIILFIALQFPLNTNILALIIGLCLLFMFIPIAKKQKTKAQRDKVYAYVILATFGLVFWSAYSLAPMALTVFTQSNVDRDFLGMTIPTQWFQNVNTIVIAVGGPLLPLVLVTIRKKFIFSFPMQFCFGIIFMGIGFFMLVLGVLTSGKTGYTAAIWLILSYFFQSLGELLIGPTGYAMIGKLATPKLQGLMMGSWMVVVGSTSGVIASLLSIAIAPKNIDTNPLVTNSSYEGLFISLSMLAFISATILFFIIPKVRKLASIHKKPNTL</sequence>
<dbReference type="NCBIfam" id="TIGR00924">
    <property type="entry name" value="yjdL_sub1_fam"/>
    <property type="match status" value="1"/>
</dbReference>
<dbReference type="Proteomes" id="UP000182521">
    <property type="component" value="Chromosome"/>
</dbReference>
<feature type="transmembrane region" description="Helical" evidence="8">
    <location>
        <begin position="456"/>
        <end position="474"/>
    </location>
</feature>
<evidence type="ECO:0000256" key="2">
    <source>
        <dbReference type="ARBA" id="ARBA00022448"/>
    </source>
</evidence>
<feature type="transmembrane region" description="Helical" evidence="8">
    <location>
        <begin position="414"/>
        <end position="436"/>
    </location>
</feature>
<dbReference type="STRING" id="1542390.KX01_1447"/>
<dbReference type="InterPro" id="IPR005279">
    <property type="entry name" value="Dipep/tripep_permease"/>
</dbReference>
<evidence type="ECO:0000256" key="5">
    <source>
        <dbReference type="ARBA" id="ARBA00022856"/>
    </source>
</evidence>
<evidence type="ECO:0000256" key="1">
    <source>
        <dbReference type="ARBA" id="ARBA00004651"/>
    </source>
</evidence>
<keyword evidence="5" id="KW-0571">Peptide transport</keyword>
<dbReference type="OrthoDB" id="9772725at2"/>
<feature type="transmembrane region" description="Helical" evidence="8">
    <location>
        <begin position="238"/>
        <end position="255"/>
    </location>
</feature>
<dbReference type="AlphaFoldDB" id="A0A1J0KS61"/>
<dbReference type="PANTHER" id="PTHR23517:SF15">
    <property type="entry name" value="PROTON-DEPENDENT OLIGOPEPTIDE FAMILY TRANSPORT PROTEIN"/>
    <property type="match status" value="1"/>
</dbReference>
<dbReference type="EMBL" id="CP009654">
    <property type="protein sequence ID" value="APC96523.1"/>
    <property type="molecule type" value="Genomic_DNA"/>
</dbReference>
<feature type="transmembrane region" description="Helical" evidence="8">
    <location>
        <begin position="138"/>
        <end position="158"/>
    </location>
</feature>
<feature type="transmembrane region" description="Helical" evidence="8">
    <location>
        <begin position="72"/>
        <end position="93"/>
    </location>
</feature>
<evidence type="ECO:0000256" key="8">
    <source>
        <dbReference type="SAM" id="Phobius"/>
    </source>
</evidence>
<protein>
    <submittedName>
        <fullName evidence="9">Amino acid/peptide transporter family protein</fullName>
    </submittedName>
</protein>
<feature type="transmembrane region" description="Helical" evidence="8">
    <location>
        <begin position="211"/>
        <end position="232"/>
    </location>
</feature>
<feature type="transmembrane region" description="Helical" evidence="8">
    <location>
        <begin position="267"/>
        <end position="292"/>
    </location>
</feature>
<evidence type="ECO:0000256" key="6">
    <source>
        <dbReference type="ARBA" id="ARBA00022989"/>
    </source>
</evidence>
<accession>A0A1J0KS61</accession>
<organism evidence="9 10">
    <name type="scientific">Francisella frigiditurris</name>
    <dbReference type="NCBI Taxonomy" id="1542390"/>
    <lineage>
        <taxon>Bacteria</taxon>
        <taxon>Pseudomonadati</taxon>
        <taxon>Pseudomonadota</taxon>
        <taxon>Gammaproteobacteria</taxon>
        <taxon>Thiotrichales</taxon>
        <taxon>Francisellaceae</taxon>
        <taxon>Francisella</taxon>
    </lineage>
</organism>
<keyword evidence="2" id="KW-0813">Transport</keyword>
<comment type="subcellular location">
    <subcellularLocation>
        <location evidence="1">Cell membrane</location>
        <topology evidence="1">Multi-pass membrane protein</topology>
    </subcellularLocation>
</comment>
<keyword evidence="10" id="KW-1185">Reference proteome</keyword>
<evidence type="ECO:0000256" key="4">
    <source>
        <dbReference type="ARBA" id="ARBA00022692"/>
    </source>
</evidence>
<dbReference type="GO" id="GO:0005886">
    <property type="term" value="C:plasma membrane"/>
    <property type="evidence" value="ECO:0007669"/>
    <property type="project" value="UniProtKB-SubCell"/>
</dbReference>
<keyword evidence="6 8" id="KW-1133">Transmembrane helix</keyword>
<feature type="transmembrane region" description="Helical" evidence="8">
    <location>
        <begin position="372"/>
        <end position="393"/>
    </location>
</feature>
<evidence type="ECO:0000256" key="3">
    <source>
        <dbReference type="ARBA" id="ARBA00022475"/>
    </source>
</evidence>
<evidence type="ECO:0000256" key="7">
    <source>
        <dbReference type="ARBA" id="ARBA00023136"/>
    </source>
</evidence>
<feature type="transmembrane region" description="Helical" evidence="8">
    <location>
        <begin position="347"/>
        <end position="366"/>
    </location>
</feature>
<dbReference type="GO" id="GO:1904680">
    <property type="term" value="F:peptide transmembrane transporter activity"/>
    <property type="evidence" value="ECO:0007669"/>
    <property type="project" value="InterPro"/>
</dbReference>
<dbReference type="InterPro" id="IPR000109">
    <property type="entry name" value="POT_fam"/>
</dbReference>
<dbReference type="Pfam" id="PF00854">
    <property type="entry name" value="PTR2"/>
    <property type="match status" value="1"/>
</dbReference>
<feature type="transmembrane region" description="Helical" evidence="8">
    <location>
        <begin position="12"/>
        <end position="35"/>
    </location>
</feature>
<feature type="transmembrane region" description="Helical" evidence="8">
    <location>
        <begin position="312"/>
        <end position="335"/>
    </location>
</feature>
<proteinExistence type="predicted"/>
<dbReference type="InterPro" id="IPR036259">
    <property type="entry name" value="MFS_trans_sf"/>
</dbReference>
<dbReference type="GO" id="GO:0015833">
    <property type="term" value="P:peptide transport"/>
    <property type="evidence" value="ECO:0007669"/>
    <property type="project" value="UniProtKB-KW"/>
</dbReference>
<keyword evidence="7 8" id="KW-0472">Membrane</keyword>
<keyword evidence="4 8" id="KW-0812">Transmembrane</keyword>